<dbReference type="KEGG" id="mde:105262334"/>
<evidence type="ECO:0000256" key="3">
    <source>
        <dbReference type="ARBA" id="ARBA00023242"/>
    </source>
</evidence>
<dbReference type="RefSeq" id="XP_058985890.1">
    <property type="nucleotide sequence ID" value="XM_059129907.1"/>
</dbReference>
<dbReference type="Pfam" id="PF03184">
    <property type="entry name" value="DDE_1"/>
    <property type="match status" value="1"/>
</dbReference>
<dbReference type="EnsemblMetazoa" id="MDOA016034-RA">
    <property type="protein sequence ID" value="MDOA016034-PA"/>
    <property type="gene ID" value="MDOA016034"/>
</dbReference>
<keyword evidence="6" id="KW-1185">Reference proteome</keyword>
<evidence type="ECO:0000313" key="8">
    <source>
        <dbReference type="RefSeq" id="XP_058974351.1"/>
    </source>
</evidence>
<dbReference type="PROSITE" id="PS51253">
    <property type="entry name" value="HTH_CENPB"/>
    <property type="match status" value="1"/>
</dbReference>
<evidence type="ECO:0000313" key="7">
    <source>
        <dbReference type="RefSeq" id="XP_011295374.1"/>
    </source>
</evidence>
<dbReference type="Proteomes" id="UP001652621">
    <property type="component" value="Unplaced"/>
</dbReference>
<evidence type="ECO:0000256" key="1">
    <source>
        <dbReference type="ARBA" id="ARBA00004123"/>
    </source>
</evidence>
<dbReference type="GeneID" id="105262334"/>
<name>A0A1I8NJ69_MUSDO</name>
<dbReference type="InterPro" id="IPR006600">
    <property type="entry name" value="HTH_CenpB_DNA-bd_dom"/>
</dbReference>
<dbReference type="AlphaFoldDB" id="A0A1I8NJ69"/>
<dbReference type="VEuPathDB" id="VectorBase:MDOMA2_002056"/>
<comment type="subcellular location">
    <subcellularLocation>
        <location evidence="1">Nucleus</location>
    </subcellularLocation>
</comment>
<dbReference type="RefSeq" id="XP_058984146.1">
    <property type="nucleotide sequence ID" value="XM_059128163.1"/>
</dbReference>
<dbReference type="VEuPathDB" id="VectorBase:MDOMA2_015513"/>
<accession>A0A1I8NJ69</accession>
<gene>
    <name evidence="5" type="primary">105262334</name>
    <name evidence="7" type="synonym">LOC105262334</name>
    <name evidence="8" type="synonym">LOC131800698</name>
    <name evidence="9" type="synonym">LOC131804932</name>
    <name evidence="10" type="synonym">LOC131806034</name>
</gene>
<reference evidence="5" key="1">
    <citation type="submission" date="2020-05" db="UniProtKB">
        <authorList>
            <consortium name="EnsemblMetazoa"/>
        </authorList>
    </citation>
    <scope>IDENTIFICATION</scope>
    <source>
        <strain evidence="5">Aabys</strain>
    </source>
</reference>
<keyword evidence="3" id="KW-0539">Nucleus</keyword>
<dbReference type="Pfam" id="PF04218">
    <property type="entry name" value="CENP-B_N"/>
    <property type="match status" value="1"/>
</dbReference>
<protein>
    <submittedName>
        <fullName evidence="7 8 9">Tigger transposable element-derived protein 6</fullName>
    </submittedName>
</protein>
<dbReference type="PANTHER" id="PTHR19303:SF73">
    <property type="entry name" value="PROTEIN PDC2"/>
    <property type="match status" value="1"/>
</dbReference>
<dbReference type="InterPro" id="IPR050863">
    <property type="entry name" value="CenT-Element_Derived"/>
</dbReference>
<evidence type="ECO:0000313" key="6">
    <source>
        <dbReference type="Proteomes" id="UP001652621"/>
    </source>
</evidence>
<proteinExistence type="predicted"/>
<dbReference type="InterPro" id="IPR009057">
    <property type="entry name" value="Homeodomain-like_sf"/>
</dbReference>
<dbReference type="Gene3D" id="1.10.10.60">
    <property type="entry name" value="Homeodomain-like"/>
    <property type="match status" value="2"/>
</dbReference>
<evidence type="ECO:0000313" key="10">
    <source>
        <dbReference type="RefSeq" id="XP_058985890.1"/>
    </source>
</evidence>
<dbReference type="Pfam" id="PF03221">
    <property type="entry name" value="HTH_Tnp_Tc5"/>
    <property type="match status" value="1"/>
</dbReference>
<dbReference type="VEuPathDB" id="VectorBase:MDOMA2_019077"/>
<dbReference type="VEuPathDB" id="VectorBase:MDOMA2_007107"/>
<keyword evidence="2" id="KW-0238">DNA-binding</keyword>
<evidence type="ECO:0000256" key="2">
    <source>
        <dbReference type="ARBA" id="ARBA00023125"/>
    </source>
</evidence>
<dbReference type="RefSeq" id="XP_011295374.1">
    <property type="nucleotide sequence ID" value="XM_011297072.2"/>
</dbReference>
<dbReference type="STRING" id="7370.A0A1I8NJ69"/>
<feature type="domain" description="HTH CENPB-type" evidence="4">
    <location>
        <begin position="65"/>
        <end position="136"/>
    </location>
</feature>
<dbReference type="GO" id="GO:0005634">
    <property type="term" value="C:nucleus"/>
    <property type="evidence" value="ECO:0007669"/>
    <property type="project" value="UniProtKB-SubCell"/>
</dbReference>
<dbReference type="VEuPathDB" id="VectorBase:MDOA016034"/>
<evidence type="ECO:0000313" key="9">
    <source>
        <dbReference type="RefSeq" id="XP_058984146.1"/>
    </source>
</evidence>
<dbReference type="SMART" id="SM00674">
    <property type="entry name" value="CENPB"/>
    <property type="match status" value="1"/>
</dbReference>
<evidence type="ECO:0000259" key="4">
    <source>
        <dbReference type="PROSITE" id="PS51253"/>
    </source>
</evidence>
<dbReference type="InterPro" id="IPR007889">
    <property type="entry name" value="HTH_Psq"/>
</dbReference>
<dbReference type="GO" id="GO:0003677">
    <property type="term" value="F:DNA binding"/>
    <property type="evidence" value="ECO:0007669"/>
    <property type="project" value="UniProtKB-KW"/>
</dbReference>
<dbReference type="SUPFAM" id="SSF46689">
    <property type="entry name" value="Homeodomain-like"/>
    <property type="match status" value="2"/>
</dbReference>
<sequence>MVFTTMSSKHTLTVKEKLRLIESFKTGCSRKDLADKYKVNISTVSRILKNQGKFEASRTGQENIMRKRFKPGHYDMVNKAVTTWFKDLRSKNAVITGPMICERANQFAISMKIDNFEANDGWLQRWKKNQNITFRKICGEKAAADYGAAGVWTKSTLPNLIKNLSPDQVYNADEAGLFYKALPTGTYASKGESVFGGKISKLRLTLLFLCNSDGSDKHVYVIGKANNPHCCRGKTMPIKYYGQPNAWMTTSIWIEILNNFDKILKKNIVLFVDNASCHKIPNEVIFKHIKIHYLPPNTTSLIQPLDQGIIKNFKVQYRSCLIRKQLLALEGGMSSENFSKRITVLQALKMIKRAWWLVTPTVIKNCFKKAGFINHEEETNVLEDCETIDLPPIPEKEFSSIIDCDDNLECYGDLTESDILKEIGWVNGDKIPDHIDERVDDSDCAVDPLPSRTEAIKAYNIFKNYCESNNLDFDFEKMEDALLKLKTESLIQKKISDFFSTHE</sequence>
<dbReference type="OrthoDB" id="8066856at2759"/>
<reference evidence="8 9" key="2">
    <citation type="submission" date="2025-05" db="UniProtKB">
        <authorList>
            <consortium name="RefSeq"/>
        </authorList>
    </citation>
    <scope>IDENTIFICATION</scope>
    <source>
        <strain evidence="7 8">Aabys</strain>
        <tissue evidence="8 9">Whole body</tissue>
    </source>
</reference>
<dbReference type="InterPro" id="IPR004875">
    <property type="entry name" value="DDE_SF_endonuclease_dom"/>
</dbReference>
<organism evidence="5">
    <name type="scientific">Musca domestica</name>
    <name type="common">House fly</name>
    <dbReference type="NCBI Taxonomy" id="7370"/>
    <lineage>
        <taxon>Eukaryota</taxon>
        <taxon>Metazoa</taxon>
        <taxon>Ecdysozoa</taxon>
        <taxon>Arthropoda</taxon>
        <taxon>Hexapoda</taxon>
        <taxon>Insecta</taxon>
        <taxon>Pterygota</taxon>
        <taxon>Neoptera</taxon>
        <taxon>Endopterygota</taxon>
        <taxon>Diptera</taxon>
        <taxon>Brachycera</taxon>
        <taxon>Muscomorpha</taxon>
        <taxon>Muscoidea</taxon>
        <taxon>Muscidae</taxon>
        <taxon>Musca</taxon>
    </lineage>
</organism>
<dbReference type="RefSeq" id="XP_058974351.1">
    <property type="nucleotide sequence ID" value="XM_059118368.1"/>
</dbReference>
<evidence type="ECO:0000313" key="5">
    <source>
        <dbReference type="EnsemblMetazoa" id="MDOA016034-PA"/>
    </source>
</evidence>
<dbReference type="PANTHER" id="PTHR19303">
    <property type="entry name" value="TRANSPOSON"/>
    <property type="match status" value="1"/>
</dbReference>